<feature type="region of interest" description="Disordered" evidence="1">
    <location>
        <begin position="1"/>
        <end position="110"/>
    </location>
</feature>
<protein>
    <recommendedName>
        <fullName evidence="2">Tyrosine-protein phosphatase domain-containing protein</fullName>
    </recommendedName>
</protein>
<sequence length="224" mass="24776">MNRPTGPSIHAGPDEMTPDNTLGFLSKAPPGTRLSVKTEVSPVDASRMSKSEKSCLLSYCTQTPVTERKTSVSNSDEEEEENESTSGQQEEEEDEDEGNEDVPDVDFTSQWLDPQGLVKHVASKGLTGLSDEYAMVCRIKPKDPCTAFRRSHNSSKNRYVDVSCLEKTRVLLKAPTPPQSSTSSKAGKTEKPGLIYIHANWVDSYRQKNAFICTQGKPDNMHFC</sequence>
<gene>
    <name evidence="3" type="ORF">DILT_LOCUS18474</name>
</gene>
<dbReference type="Proteomes" id="UP000281553">
    <property type="component" value="Unassembled WGS sequence"/>
</dbReference>
<dbReference type="Pfam" id="PF00102">
    <property type="entry name" value="Y_phosphatase"/>
    <property type="match status" value="1"/>
</dbReference>
<proteinExistence type="predicted"/>
<dbReference type="PANTHER" id="PTHR46163">
    <property type="entry name" value="TYROSINE-PROTEIN PHOSPHATASE-RELATED"/>
    <property type="match status" value="1"/>
</dbReference>
<accession>A0A3P7NY68</accession>
<dbReference type="InterPro" id="IPR029021">
    <property type="entry name" value="Prot-tyrosine_phosphatase-like"/>
</dbReference>
<dbReference type="SUPFAM" id="SSF52799">
    <property type="entry name" value="(Phosphotyrosine protein) phosphatases II"/>
    <property type="match status" value="1"/>
</dbReference>
<dbReference type="InterPro" id="IPR052782">
    <property type="entry name" value="Oocyte-zygote_transition_reg"/>
</dbReference>
<organism evidence="3 4">
    <name type="scientific">Dibothriocephalus latus</name>
    <name type="common">Fish tapeworm</name>
    <name type="synonym">Diphyllobothrium latum</name>
    <dbReference type="NCBI Taxonomy" id="60516"/>
    <lineage>
        <taxon>Eukaryota</taxon>
        <taxon>Metazoa</taxon>
        <taxon>Spiralia</taxon>
        <taxon>Lophotrochozoa</taxon>
        <taxon>Platyhelminthes</taxon>
        <taxon>Cestoda</taxon>
        <taxon>Eucestoda</taxon>
        <taxon>Diphyllobothriidea</taxon>
        <taxon>Diphyllobothriidae</taxon>
        <taxon>Dibothriocephalus</taxon>
    </lineage>
</organism>
<reference evidence="3 4" key="1">
    <citation type="submission" date="2018-11" db="EMBL/GenBank/DDBJ databases">
        <authorList>
            <consortium name="Pathogen Informatics"/>
        </authorList>
    </citation>
    <scope>NUCLEOTIDE SEQUENCE [LARGE SCALE GENOMIC DNA]</scope>
</reference>
<evidence type="ECO:0000313" key="4">
    <source>
        <dbReference type="Proteomes" id="UP000281553"/>
    </source>
</evidence>
<dbReference type="GO" id="GO:0004725">
    <property type="term" value="F:protein tyrosine phosphatase activity"/>
    <property type="evidence" value="ECO:0007669"/>
    <property type="project" value="InterPro"/>
</dbReference>
<evidence type="ECO:0000259" key="2">
    <source>
        <dbReference type="PROSITE" id="PS50055"/>
    </source>
</evidence>
<dbReference type="OrthoDB" id="10051650at2759"/>
<feature type="domain" description="Tyrosine-protein phosphatase" evidence="2">
    <location>
        <begin position="129"/>
        <end position="218"/>
    </location>
</feature>
<name>A0A3P7NY68_DIBLA</name>
<dbReference type="PROSITE" id="PS50055">
    <property type="entry name" value="TYR_PHOSPHATASE_PTP"/>
    <property type="match status" value="1"/>
</dbReference>
<dbReference type="Gene3D" id="3.90.190.10">
    <property type="entry name" value="Protein tyrosine phosphatase superfamily"/>
    <property type="match status" value="1"/>
</dbReference>
<dbReference type="InterPro" id="IPR000242">
    <property type="entry name" value="PTP_cat"/>
</dbReference>
<feature type="compositionally biased region" description="Acidic residues" evidence="1">
    <location>
        <begin position="75"/>
        <end position="104"/>
    </location>
</feature>
<dbReference type="EMBL" id="UYRU01100726">
    <property type="protein sequence ID" value="VDN41198.1"/>
    <property type="molecule type" value="Genomic_DNA"/>
</dbReference>
<dbReference type="PANTHER" id="PTHR46163:SF5">
    <property type="entry name" value="TYROSINE-PROTEIN PHOSPHATASE"/>
    <property type="match status" value="1"/>
</dbReference>
<evidence type="ECO:0000313" key="3">
    <source>
        <dbReference type="EMBL" id="VDN41198.1"/>
    </source>
</evidence>
<keyword evidence="4" id="KW-1185">Reference proteome</keyword>
<dbReference type="AlphaFoldDB" id="A0A3P7NY68"/>
<evidence type="ECO:0000256" key="1">
    <source>
        <dbReference type="SAM" id="MobiDB-lite"/>
    </source>
</evidence>